<feature type="region of interest" description="Disordered" evidence="1">
    <location>
        <begin position="24"/>
        <end position="60"/>
    </location>
</feature>
<evidence type="ECO:0000313" key="3">
    <source>
        <dbReference type="Proteomes" id="UP001597111"/>
    </source>
</evidence>
<accession>A0ABD6B420</accession>
<comment type="caution">
    <text evidence="2">The sequence shown here is derived from an EMBL/GenBank/DDBJ whole genome shotgun (WGS) entry which is preliminary data.</text>
</comment>
<sequence>MPSNRREFLAGSLGLAAALVTAGCIGDTPGNTDSPTDSPTEPKGSPSDTEVPPPAASERTVGGATVAVFDVVAEKAVTYESIMGSGGVVAPEGRQFVVASVRSDAELETEAFSLRAGGES</sequence>
<feature type="compositionally biased region" description="Polar residues" evidence="1">
    <location>
        <begin position="29"/>
        <end position="39"/>
    </location>
</feature>
<evidence type="ECO:0000313" key="2">
    <source>
        <dbReference type="EMBL" id="MFD1525741.1"/>
    </source>
</evidence>
<reference evidence="2 3" key="1">
    <citation type="journal article" date="2019" name="Int. J. Syst. Evol. Microbiol.">
        <title>The Global Catalogue of Microorganisms (GCM) 10K type strain sequencing project: providing services to taxonomists for standard genome sequencing and annotation.</title>
        <authorList>
            <consortium name="The Broad Institute Genomics Platform"/>
            <consortium name="The Broad Institute Genome Sequencing Center for Infectious Disease"/>
            <person name="Wu L."/>
            <person name="Ma J."/>
        </authorList>
    </citation>
    <scope>NUCLEOTIDE SEQUENCE [LARGE SCALE GENOMIC DNA]</scope>
    <source>
        <strain evidence="2 3">CGMCC 1.12285</strain>
    </source>
</reference>
<organism evidence="2 3">
    <name type="scientific">Halolamina salina</name>
    <dbReference type="NCBI Taxonomy" id="1220023"/>
    <lineage>
        <taxon>Archaea</taxon>
        <taxon>Methanobacteriati</taxon>
        <taxon>Methanobacteriota</taxon>
        <taxon>Stenosarchaea group</taxon>
        <taxon>Halobacteria</taxon>
        <taxon>Halobacteriales</taxon>
        <taxon>Haloferacaceae</taxon>
    </lineage>
</organism>
<dbReference type="Proteomes" id="UP001597111">
    <property type="component" value="Unassembled WGS sequence"/>
</dbReference>
<evidence type="ECO:0000256" key="1">
    <source>
        <dbReference type="SAM" id="MobiDB-lite"/>
    </source>
</evidence>
<dbReference type="EMBL" id="JBHUDH010000045">
    <property type="protein sequence ID" value="MFD1525741.1"/>
    <property type="molecule type" value="Genomic_DNA"/>
</dbReference>
<dbReference type="PROSITE" id="PS51257">
    <property type="entry name" value="PROKAR_LIPOPROTEIN"/>
    <property type="match status" value="1"/>
</dbReference>
<name>A0ABD6B420_9EURY</name>
<gene>
    <name evidence="2" type="ORF">ACFR9S_05390</name>
</gene>
<dbReference type="PROSITE" id="PS51318">
    <property type="entry name" value="TAT"/>
    <property type="match status" value="1"/>
</dbReference>
<protein>
    <recommendedName>
        <fullName evidence="4">Tat (Twin-arginine translocation) pathway signal sequence</fullName>
    </recommendedName>
</protein>
<proteinExistence type="predicted"/>
<dbReference type="AlphaFoldDB" id="A0ABD6B420"/>
<evidence type="ECO:0008006" key="4">
    <source>
        <dbReference type="Google" id="ProtNLM"/>
    </source>
</evidence>
<dbReference type="InterPro" id="IPR006311">
    <property type="entry name" value="TAT_signal"/>
</dbReference>
<keyword evidence="3" id="KW-1185">Reference proteome</keyword>
<feature type="non-terminal residue" evidence="2">
    <location>
        <position position="120"/>
    </location>
</feature>